<dbReference type="RefSeq" id="WP_093249259.1">
    <property type="nucleotide sequence ID" value="NZ_FNQM01000002.1"/>
</dbReference>
<dbReference type="PANTHER" id="PTHR43664:SF1">
    <property type="entry name" value="BETA-METHYLMALYL-COA DEHYDRATASE"/>
    <property type="match status" value="1"/>
</dbReference>
<dbReference type="InterPro" id="IPR002539">
    <property type="entry name" value="MaoC-like_dom"/>
</dbReference>
<dbReference type="InterPro" id="IPR029069">
    <property type="entry name" value="HotDog_dom_sf"/>
</dbReference>
<name>A0A1H3XE88_9RHOB</name>
<dbReference type="EMBL" id="FNQM01000002">
    <property type="protein sequence ID" value="SDZ97251.1"/>
    <property type="molecule type" value="Genomic_DNA"/>
</dbReference>
<reference evidence="2 3" key="1">
    <citation type="submission" date="2016-10" db="EMBL/GenBank/DDBJ databases">
        <authorList>
            <person name="de Groot N.N."/>
        </authorList>
    </citation>
    <scope>NUCLEOTIDE SEQUENCE [LARGE SCALE GENOMIC DNA]</scope>
    <source>
        <strain evidence="2 3">DSM 15345</strain>
    </source>
</reference>
<dbReference type="Pfam" id="PF01575">
    <property type="entry name" value="MaoC_dehydratas"/>
    <property type="match status" value="1"/>
</dbReference>
<protein>
    <submittedName>
        <fullName evidence="2">Acyl dehydratase</fullName>
    </submittedName>
</protein>
<organism evidence="2 3">
    <name type="scientific">Rubrimonas cliftonensis</name>
    <dbReference type="NCBI Taxonomy" id="89524"/>
    <lineage>
        <taxon>Bacteria</taxon>
        <taxon>Pseudomonadati</taxon>
        <taxon>Pseudomonadota</taxon>
        <taxon>Alphaproteobacteria</taxon>
        <taxon>Rhodobacterales</taxon>
        <taxon>Paracoccaceae</taxon>
        <taxon>Rubrimonas</taxon>
    </lineage>
</organism>
<dbReference type="Proteomes" id="UP000198703">
    <property type="component" value="Unassembled WGS sequence"/>
</dbReference>
<feature type="domain" description="MaoC-like" evidence="1">
    <location>
        <begin position="23"/>
        <end position="119"/>
    </location>
</feature>
<dbReference type="OrthoDB" id="9797938at2"/>
<dbReference type="CDD" id="cd03454">
    <property type="entry name" value="YdeM"/>
    <property type="match status" value="1"/>
</dbReference>
<dbReference type="STRING" id="89524.SAMN05444370_102372"/>
<evidence type="ECO:0000259" key="1">
    <source>
        <dbReference type="Pfam" id="PF01575"/>
    </source>
</evidence>
<evidence type="ECO:0000313" key="2">
    <source>
        <dbReference type="EMBL" id="SDZ97251.1"/>
    </source>
</evidence>
<accession>A0A1H3XE88</accession>
<evidence type="ECO:0000313" key="3">
    <source>
        <dbReference type="Proteomes" id="UP000198703"/>
    </source>
</evidence>
<dbReference type="AlphaFoldDB" id="A0A1H3XE88"/>
<proteinExistence type="predicted"/>
<gene>
    <name evidence="2" type="ORF">SAMN05444370_102372</name>
</gene>
<sequence length="163" mass="17873">MAQAAPAAGEGERWFEDFTPGLVIETPGATISETQILDFAFRWDPQPFHIDALAAAESPYGGLIASGFHTLLVAFRLYIVAARCGRSSIGSPGIDRLRWLKPVRPGDTISLRAEVRSARPSGSKPDRGFVALAAEANRRRPEAPEPEPVLDFEWTQMFLKRPA</sequence>
<keyword evidence="3" id="KW-1185">Reference proteome</keyword>
<dbReference type="PANTHER" id="PTHR43664">
    <property type="entry name" value="MONOAMINE OXIDASE-RELATED"/>
    <property type="match status" value="1"/>
</dbReference>
<dbReference type="Gene3D" id="3.10.129.10">
    <property type="entry name" value="Hotdog Thioesterase"/>
    <property type="match status" value="1"/>
</dbReference>
<dbReference type="InterPro" id="IPR052342">
    <property type="entry name" value="MCH/BMMD"/>
</dbReference>
<dbReference type="SUPFAM" id="SSF54637">
    <property type="entry name" value="Thioesterase/thiol ester dehydrase-isomerase"/>
    <property type="match status" value="1"/>
</dbReference>